<dbReference type="Pfam" id="PF25021">
    <property type="entry name" value="TEN_NHL"/>
    <property type="match status" value="2"/>
</dbReference>
<proteinExistence type="predicted"/>
<evidence type="ECO:0000313" key="5">
    <source>
        <dbReference type="EMBL" id="TWT17850.1"/>
    </source>
</evidence>
<dbReference type="PANTHER" id="PTHR44103">
    <property type="entry name" value="PROPROTEIN CONVERTASE P"/>
    <property type="match status" value="1"/>
</dbReference>
<evidence type="ECO:0000313" key="6">
    <source>
        <dbReference type="Proteomes" id="UP000319980"/>
    </source>
</evidence>
<evidence type="ECO:0000256" key="3">
    <source>
        <dbReference type="SAM" id="Phobius"/>
    </source>
</evidence>
<organism evidence="5 6">
    <name type="scientific">Luteimonas marina</name>
    <dbReference type="NCBI Taxonomy" id="488485"/>
    <lineage>
        <taxon>Bacteria</taxon>
        <taxon>Pseudomonadati</taxon>
        <taxon>Pseudomonadota</taxon>
        <taxon>Gammaproteobacteria</taxon>
        <taxon>Lysobacterales</taxon>
        <taxon>Lysobacteraceae</taxon>
        <taxon>Luteimonas</taxon>
    </lineage>
</organism>
<keyword evidence="1" id="KW-0732">Signal</keyword>
<keyword evidence="3" id="KW-0812">Transmembrane</keyword>
<feature type="domain" description="Teneurin NHL" evidence="4">
    <location>
        <begin position="201"/>
        <end position="256"/>
    </location>
</feature>
<dbReference type="PANTHER" id="PTHR44103:SF1">
    <property type="entry name" value="PROPROTEIN CONVERTASE P"/>
    <property type="match status" value="1"/>
</dbReference>
<feature type="domain" description="Teneurin NHL" evidence="4">
    <location>
        <begin position="57"/>
        <end position="107"/>
    </location>
</feature>
<evidence type="ECO:0000259" key="4">
    <source>
        <dbReference type="Pfam" id="PF25021"/>
    </source>
</evidence>
<feature type="transmembrane region" description="Helical" evidence="3">
    <location>
        <begin position="833"/>
        <end position="851"/>
    </location>
</feature>
<dbReference type="AlphaFoldDB" id="A0A5C5TXI3"/>
<keyword evidence="3" id="KW-1133">Transmembrane helix</keyword>
<dbReference type="InterPro" id="IPR013517">
    <property type="entry name" value="FG-GAP"/>
</dbReference>
<gene>
    <name evidence="5" type="ORF">FQY83_16315</name>
</gene>
<dbReference type="SUPFAM" id="SSF101898">
    <property type="entry name" value="NHL repeat"/>
    <property type="match status" value="1"/>
</dbReference>
<dbReference type="InterPro" id="IPR011042">
    <property type="entry name" value="6-blade_b-propeller_TolB-like"/>
</dbReference>
<dbReference type="SUPFAM" id="SSF69318">
    <property type="entry name" value="Integrin alpha N-terminal domain"/>
    <property type="match status" value="2"/>
</dbReference>
<sequence length="856" mass="89005">MIRTGSESSGYLGGHWPGALLALLLLGHACWQPALGQAVQPVITTIAGGGAPATGNGDGGPATSARVEEPVGVAVDAAGNVYVAERYGFTVRKVGTSGVITTVAGNGTQMFNGDGIPATSAAIDVRGIAVDAAGHLYIADGANGRVRKVSPAGIISTIARTGLTFPTRVAVSRTGTVFVVDGSRVFRIVAGGGIEAFAGTGQQGSSGDGGPALQAMLDAPSSIAVDRQGTVYIVEGQERVRRIGADGVIRTVAGGGHFRIDPKATNYDWLAPLAVAADSRGNFYVAGRSNVVRIVNADGIAADAAGTTIDGGGWVAGGNHGFAGDGGPAVDAWLYEPEAVALDGHDNLYIADTRNNRIRKVTAVPTPRTPAGIDAFSAYRAYGVGSYVVHAAIGDINGDGRNDVLLTTATWGGDYVDPEKDMRLWLFLQQPDGTLASPRGQVYAPTESGGRFGTGLGVADLNGDGFDDVVVGTLTGITVFLGNATGLSSGLAHRSNFPNAEPSLSVTIMDVDRDNRLDVVTLSSGRSEGGSSWQDRTGLIVHHGNGLGGFTRQSFIERPANVDWTFLRATDVNRDGLPDLTSGWSGIVDGYYRGGAEVTLHNGVAGFRPTTRITPALDVSWGPTYAFGDFDADGRKDAIVSHVANSPEAAYARFRHLPDGGFVEEAVWQAFDVPEEMLAADMNGDGRDDLLVIHSGWSSVGYHEQTTDSGLDVEIKYYIPHSSHPKTPSLAVGDLNGDGCKDVAIADRNHGLIVLAGRNCIVARRSNGSQPLAPGVLTRSGGLASASGPDGRSGSRAQRGSAGNVAVQESVHDDVTGSVEDAGSRRWPLRRSLLIFFGLFGVMATMAALKFRIYRL</sequence>
<feature type="region of interest" description="Disordered" evidence="2">
    <location>
        <begin position="772"/>
        <end position="810"/>
    </location>
</feature>
<dbReference type="InterPro" id="IPR056822">
    <property type="entry name" value="TEN_NHL"/>
</dbReference>
<comment type="caution">
    <text evidence="5">The sequence shown here is derived from an EMBL/GenBank/DDBJ whole genome shotgun (WGS) entry which is preliminary data.</text>
</comment>
<accession>A0A5C5TXI3</accession>
<protein>
    <recommendedName>
        <fullName evidence="4">Teneurin NHL domain-containing protein</fullName>
    </recommendedName>
</protein>
<evidence type="ECO:0000256" key="2">
    <source>
        <dbReference type="SAM" id="MobiDB-lite"/>
    </source>
</evidence>
<dbReference type="InterPro" id="IPR028994">
    <property type="entry name" value="Integrin_alpha_N"/>
</dbReference>
<dbReference type="Gene3D" id="2.130.10.130">
    <property type="entry name" value="Integrin alpha, N-terminal"/>
    <property type="match status" value="2"/>
</dbReference>
<reference evidence="5 6" key="1">
    <citation type="journal article" date="2008" name="Int. J. Syst. Evol. Microbiol.">
        <title>Luteimonas marina sp. nov., isolated from seawater.</title>
        <authorList>
            <person name="Baik K.S."/>
            <person name="Park S.C."/>
            <person name="Kim M.S."/>
            <person name="Kim E.M."/>
            <person name="Park C."/>
            <person name="Chun J."/>
            <person name="Seong C.N."/>
        </authorList>
    </citation>
    <scope>NUCLEOTIDE SEQUENCE [LARGE SCALE GENOMIC DNA]</scope>
    <source>
        <strain evidence="5 6">FR1330</strain>
    </source>
</reference>
<dbReference type="Gene3D" id="2.120.10.30">
    <property type="entry name" value="TolB, C-terminal domain"/>
    <property type="match status" value="3"/>
</dbReference>
<dbReference type="Pfam" id="PF13517">
    <property type="entry name" value="FG-GAP_3"/>
    <property type="match status" value="2"/>
</dbReference>
<dbReference type="Proteomes" id="UP000319980">
    <property type="component" value="Unassembled WGS sequence"/>
</dbReference>
<evidence type="ECO:0000256" key="1">
    <source>
        <dbReference type="ARBA" id="ARBA00022729"/>
    </source>
</evidence>
<name>A0A5C5TXI3_9GAMM</name>
<keyword evidence="3" id="KW-0472">Membrane</keyword>
<dbReference type="EMBL" id="VOHK01000008">
    <property type="protein sequence ID" value="TWT17850.1"/>
    <property type="molecule type" value="Genomic_DNA"/>
</dbReference>
<keyword evidence="6" id="KW-1185">Reference proteome</keyword>